<keyword evidence="3" id="KW-1185">Reference proteome</keyword>
<feature type="region of interest" description="Disordered" evidence="1">
    <location>
        <begin position="1"/>
        <end position="34"/>
    </location>
</feature>
<name>A0A8X6P3X5_NEPPI</name>
<feature type="region of interest" description="Disordered" evidence="1">
    <location>
        <begin position="263"/>
        <end position="290"/>
    </location>
</feature>
<evidence type="ECO:0000313" key="3">
    <source>
        <dbReference type="Proteomes" id="UP000887013"/>
    </source>
</evidence>
<organism evidence="2 3">
    <name type="scientific">Nephila pilipes</name>
    <name type="common">Giant wood spider</name>
    <name type="synonym">Nephila maculata</name>
    <dbReference type="NCBI Taxonomy" id="299642"/>
    <lineage>
        <taxon>Eukaryota</taxon>
        <taxon>Metazoa</taxon>
        <taxon>Ecdysozoa</taxon>
        <taxon>Arthropoda</taxon>
        <taxon>Chelicerata</taxon>
        <taxon>Arachnida</taxon>
        <taxon>Araneae</taxon>
        <taxon>Araneomorphae</taxon>
        <taxon>Entelegynae</taxon>
        <taxon>Araneoidea</taxon>
        <taxon>Nephilidae</taxon>
        <taxon>Nephila</taxon>
    </lineage>
</organism>
<dbReference type="AlphaFoldDB" id="A0A8X6P3X5"/>
<protein>
    <submittedName>
        <fullName evidence="2">Uncharacterized protein</fullName>
    </submittedName>
</protein>
<comment type="caution">
    <text evidence="2">The sequence shown here is derived from an EMBL/GenBank/DDBJ whole genome shotgun (WGS) entry which is preliminary data.</text>
</comment>
<evidence type="ECO:0000313" key="2">
    <source>
        <dbReference type="EMBL" id="GFT49583.1"/>
    </source>
</evidence>
<dbReference type="OrthoDB" id="10411650at2759"/>
<sequence>MNPKNLKKSDEKLITPLSSSIPMSSNSQPNRSSNACKSVSLSVAFQKSVNSLRNKPITTNTVAKYMNKKFGIDLMQNLSSLNIVTRSGREYGWQVEKETSEDDYTVSATQKIKLRQPKKKLVLKNTLHTCSKAVETAKNNKKRKIMFEKGTAVENINLDEKKKVKSTPLLSLPCQSIHATNLSFSGASVAYQTSLSTDSAVVTFALVTRRKYLSRNISEQFREANWLKNDYTGSGSSLTCDYCYQILSDDDIITIVIDDQDHGNDEDLSDDDRSEKGPSSEKALKLLSSS</sequence>
<feature type="compositionally biased region" description="Basic and acidic residues" evidence="1">
    <location>
        <begin position="263"/>
        <end position="284"/>
    </location>
</feature>
<dbReference type="EMBL" id="BMAW01016541">
    <property type="protein sequence ID" value="GFT49583.1"/>
    <property type="molecule type" value="Genomic_DNA"/>
</dbReference>
<accession>A0A8X6P3X5</accession>
<reference evidence="2" key="1">
    <citation type="submission" date="2020-08" db="EMBL/GenBank/DDBJ databases">
        <title>Multicomponent nature underlies the extraordinary mechanical properties of spider dragline silk.</title>
        <authorList>
            <person name="Kono N."/>
            <person name="Nakamura H."/>
            <person name="Mori M."/>
            <person name="Yoshida Y."/>
            <person name="Ohtoshi R."/>
            <person name="Malay A.D."/>
            <person name="Moran D.A.P."/>
            <person name="Tomita M."/>
            <person name="Numata K."/>
            <person name="Arakawa K."/>
        </authorList>
    </citation>
    <scope>NUCLEOTIDE SEQUENCE</scope>
</reference>
<feature type="compositionally biased region" description="Low complexity" evidence="1">
    <location>
        <begin position="18"/>
        <end position="27"/>
    </location>
</feature>
<proteinExistence type="predicted"/>
<evidence type="ECO:0000256" key="1">
    <source>
        <dbReference type="SAM" id="MobiDB-lite"/>
    </source>
</evidence>
<dbReference type="Proteomes" id="UP000887013">
    <property type="component" value="Unassembled WGS sequence"/>
</dbReference>
<gene>
    <name evidence="2" type="ORF">NPIL_690161</name>
</gene>